<comment type="caution">
    <text evidence="1">The sequence shown here is derived from an EMBL/GenBank/DDBJ whole genome shotgun (WGS) entry which is preliminary data.</text>
</comment>
<dbReference type="Proteomes" id="UP000270834">
    <property type="component" value="Unassembled WGS sequence"/>
</dbReference>
<dbReference type="EMBL" id="RBSQ01000529">
    <property type="protein sequence ID" value="RMS55939.1"/>
    <property type="molecule type" value="Genomic_DNA"/>
</dbReference>
<sequence length="37" mass="4348">MSKLLKNFIFYILIAPGKNIINMGMINESLYRLDIIF</sequence>
<protein>
    <submittedName>
        <fullName evidence="1">Uncharacterized protein</fullName>
    </submittedName>
</protein>
<name>A0A3M5E0W5_PSEAI</name>
<proteinExistence type="predicted"/>
<reference evidence="1 2" key="1">
    <citation type="submission" date="2018-08" db="EMBL/GenBank/DDBJ databases">
        <title>Recombination of ecologically and evolutionarily significant loci maintains genetic cohesion in the Pseudomonas syringae species complex.</title>
        <authorList>
            <person name="Dillon M."/>
            <person name="Thakur S."/>
            <person name="Almeida R.N.D."/>
            <person name="Weir B.S."/>
            <person name="Guttman D.S."/>
        </authorList>
    </citation>
    <scope>NUCLEOTIDE SEQUENCE [LARGE SCALE GENOMIC DNA]</scope>
    <source>
        <strain evidence="1 2">ICMP 7846</strain>
    </source>
</reference>
<gene>
    <name evidence="1" type="ORF">ALP65_02800</name>
</gene>
<organism evidence="1 2">
    <name type="scientific">Pseudomonas aeruginosa</name>
    <dbReference type="NCBI Taxonomy" id="287"/>
    <lineage>
        <taxon>Bacteria</taxon>
        <taxon>Pseudomonadati</taxon>
        <taxon>Pseudomonadota</taxon>
        <taxon>Gammaproteobacteria</taxon>
        <taxon>Pseudomonadales</taxon>
        <taxon>Pseudomonadaceae</taxon>
        <taxon>Pseudomonas</taxon>
    </lineage>
</organism>
<evidence type="ECO:0000313" key="2">
    <source>
        <dbReference type="Proteomes" id="UP000270834"/>
    </source>
</evidence>
<evidence type="ECO:0000313" key="1">
    <source>
        <dbReference type="EMBL" id="RMS55939.1"/>
    </source>
</evidence>
<dbReference type="AlphaFoldDB" id="A0A3M5E0W5"/>
<accession>A0A3M5E0W5</accession>